<protein>
    <submittedName>
        <fullName evidence="3">Uncharacterized protein</fullName>
    </submittedName>
</protein>
<feature type="transmembrane region" description="Helical" evidence="1">
    <location>
        <begin position="50"/>
        <end position="71"/>
    </location>
</feature>
<feature type="transmembrane region" description="Helical" evidence="1">
    <location>
        <begin position="139"/>
        <end position="156"/>
    </location>
</feature>
<sequence length="187" mass="21914">MLKKYTEDQRLENEMDIFRHSLVIYLSGFHIVWCWVVSPSQVGEMVDIDWRFYTVMTSLVLIVPLIVLSSFRFRTNPLFALILIEITILLWSLDIILMCCTTFDYSCYLLIGFIFLQDAFPIIYYFVNKKLKREVELTMLSILLTCFIAVLNIFSLKPNKRLLFELAGCFWNTSVVSAAFVFISLLK</sequence>
<keyword evidence="2" id="KW-1185">Reference proteome</keyword>
<accession>A0AA85J453</accession>
<organism evidence="2 3">
    <name type="scientific">Trichobilharzia regenti</name>
    <name type="common">Nasal bird schistosome</name>
    <dbReference type="NCBI Taxonomy" id="157069"/>
    <lineage>
        <taxon>Eukaryota</taxon>
        <taxon>Metazoa</taxon>
        <taxon>Spiralia</taxon>
        <taxon>Lophotrochozoa</taxon>
        <taxon>Platyhelminthes</taxon>
        <taxon>Trematoda</taxon>
        <taxon>Digenea</taxon>
        <taxon>Strigeidida</taxon>
        <taxon>Schistosomatoidea</taxon>
        <taxon>Schistosomatidae</taxon>
        <taxon>Trichobilharzia</taxon>
    </lineage>
</organism>
<feature type="transmembrane region" description="Helical" evidence="1">
    <location>
        <begin position="108"/>
        <end position="127"/>
    </location>
</feature>
<feature type="transmembrane region" description="Helical" evidence="1">
    <location>
        <begin position="21"/>
        <end position="38"/>
    </location>
</feature>
<dbReference type="Proteomes" id="UP000050795">
    <property type="component" value="Unassembled WGS sequence"/>
</dbReference>
<reference evidence="2" key="1">
    <citation type="submission" date="2022-06" db="EMBL/GenBank/DDBJ databases">
        <authorList>
            <person name="Berger JAMES D."/>
            <person name="Berger JAMES D."/>
        </authorList>
    </citation>
    <scope>NUCLEOTIDE SEQUENCE [LARGE SCALE GENOMIC DNA]</scope>
</reference>
<dbReference type="AlphaFoldDB" id="A0AA85J453"/>
<feature type="transmembrane region" description="Helical" evidence="1">
    <location>
        <begin position="78"/>
        <end position="96"/>
    </location>
</feature>
<feature type="transmembrane region" description="Helical" evidence="1">
    <location>
        <begin position="162"/>
        <end position="186"/>
    </location>
</feature>
<evidence type="ECO:0000256" key="1">
    <source>
        <dbReference type="SAM" id="Phobius"/>
    </source>
</evidence>
<reference evidence="3" key="2">
    <citation type="submission" date="2023-11" db="UniProtKB">
        <authorList>
            <consortium name="WormBaseParasite"/>
        </authorList>
    </citation>
    <scope>IDENTIFICATION</scope>
</reference>
<dbReference type="WBParaSite" id="TREG1_127500.1">
    <property type="protein sequence ID" value="TREG1_127500.1"/>
    <property type="gene ID" value="TREG1_127500"/>
</dbReference>
<name>A0AA85J453_TRIRE</name>
<proteinExistence type="predicted"/>
<keyword evidence="1" id="KW-0812">Transmembrane</keyword>
<evidence type="ECO:0000313" key="2">
    <source>
        <dbReference type="Proteomes" id="UP000050795"/>
    </source>
</evidence>
<evidence type="ECO:0000313" key="3">
    <source>
        <dbReference type="WBParaSite" id="TREG1_127500.1"/>
    </source>
</evidence>
<keyword evidence="1" id="KW-0472">Membrane</keyword>
<keyword evidence="1" id="KW-1133">Transmembrane helix</keyword>